<keyword evidence="2" id="KW-1185">Reference proteome</keyword>
<gene>
    <name evidence="1" type="ORF">RPERSI_LOCUS36342</name>
</gene>
<dbReference type="Proteomes" id="UP000789920">
    <property type="component" value="Unassembled WGS sequence"/>
</dbReference>
<dbReference type="EMBL" id="CAJVQC010173464">
    <property type="protein sequence ID" value="CAG8850964.1"/>
    <property type="molecule type" value="Genomic_DNA"/>
</dbReference>
<protein>
    <submittedName>
        <fullName evidence="1">26975_t:CDS:1</fullName>
    </submittedName>
</protein>
<sequence length="74" mass="8516">EEIESLTFYESLQSEDIDNKPDAIVLCAMYLLERLERTSIVEIWKISRVTSQGVNHFIFLLSDSSDSCTCLLQQ</sequence>
<comment type="caution">
    <text evidence="1">The sequence shown here is derived from an EMBL/GenBank/DDBJ whole genome shotgun (WGS) entry which is preliminary data.</text>
</comment>
<reference evidence="1" key="1">
    <citation type="submission" date="2021-06" db="EMBL/GenBank/DDBJ databases">
        <authorList>
            <person name="Kallberg Y."/>
            <person name="Tangrot J."/>
            <person name="Rosling A."/>
        </authorList>
    </citation>
    <scope>NUCLEOTIDE SEQUENCE</scope>
    <source>
        <strain evidence="1">MA461A</strain>
    </source>
</reference>
<accession>A0ACA9T0E8</accession>
<proteinExistence type="predicted"/>
<name>A0ACA9T0E8_9GLOM</name>
<evidence type="ECO:0000313" key="1">
    <source>
        <dbReference type="EMBL" id="CAG8850964.1"/>
    </source>
</evidence>
<organism evidence="1 2">
    <name type="scientific">Racocetra persica</name>
    <dbReference type="NCBI Taxonomy" id="160502"/>
    <lineage>
        <taxon>Eukaryota</taxon>
        <taxon>Fungi</taxon>
        <taxon>Fungi incertae sedis</taxon>
        <taxon>Mucoromycota</taxon>
        <taxon>Glomeromycotina</taxon>
        <taxon>Glomeromycetes</taxon>
        <taxon>Diversisporales</taxon>
        <taxon>Gigasporaceae</taxon>
        <taxon>Racocetra</taxon>
    </lineage>
</organism>
<feature type="non-terminal residue" evidence="1">
    <location>
        <position position="1"/>
    </location>
</feature>
<feature type="non-terminal residue" evidence="1">
    <location>
        <position position="74"/>
    </location>
</feature>
<evidence type="ECO:0000313" key="2">
    <source>
        <dbReference type="Proteomes" id="UP000789920"/>
    </source>
</evidence>